<evidence type="ECO:0000256" key="4">
    <source>
        <dbReference type="ARBA" id="ARBA00022833"/>
    </source>
</evidence>
<dbReference type="EMBL" id="JBBNAG010000001">
    <property type="protein sequence ID" value="KAK9165237.1"/>
    <property type="molecule type" value="Genomic_DNA"/>
</dbReference>
<dbReference type="Proteomes" id="UP001419268">
    <property type="component" value="Unassembled WGS sequence"/>
</dbReference>
<evidence type="ECO:0000313" key="8">
    <source>
        <dbReference type="EMBL" id="KAK9165237.1"/>
    </source>
</evidence>
<dbReference type="AlphaFoldDB" id="A0AAP0L626"/>
<feature type="domain" description="SWIM-type" evidence="7">
    <location>
        <begin position="744"/>
        <end position="782"/>
    </location>
</feature>
<name>A0AAP0L626_9MAGN</name>
<dbReference type="Pfam" id="PF13456">
    <property type="entry name" value="RVT_3"/>
    <property type="match status" value="1"/>
</dbReference>
<reference evidence="8 9" key="1">
    <citation type="submission" date="2024-01" db="EMBL/GenBank/DDBJ databases">
        <title>Genome assemblies of Stephania.</title>
        <authorList>
            <person name="Yang L."/>
        </authorList>
    </citation>
    <scope>NUCLEOTIDE SEQUENCE [LARGE SCALE GENOMIC DNA]</scope>
    <source>
        <strain evidence="8">JXDWG</strain>
        <tissue evidence="8">Leaf</tissue>
    </source>
</reference>
<dbReference type="Pfam" id="PF04434">
    <property type="entry name" value="SWIM"/>
    <property type="match status" value="1"/>
</dbReference>
<dbReference type="InterPro" id="IPR044730">
    <property type="entry name" value="RNase_H-like_dom_plant"/>
</dbReference>
<dbReference type="InterPro" id="IPR004330">
    <property type="entry name" value="FAR1_DNA_bnd_dom"/>
</dbReference>
<dbReference type="InterPro" id="IPR036397">
    <property type="entry name" value="RNaseH_sf"/>
</dbReference>
<protein>
    <recommendedName>
        <fullName evidence="7">SWIM-type domain-containing protein</fullName>
    </recommendedName>
</protein>
<sequence>MESASQFDSLVSDNEIFEAVFECRDNAVNAAEAHSIKELSPSKPYVGMEFDTLHQAFLFYNEYAAVLGFSVRKDKTRKSNVDGACLFRRFCCSKEGFPRNSRDNLNERLVDVKDGGVPAKMETRIPPVPRLSRRVKIEMKRRAEVLQKMRVGCNAKLDVKRTGEGKWVVQKFVEEHNHECVSLAETHLLRSHRSRQVAQGAVDGHEAGELQPNDGMREISELNCVKPSVGMEFESHHKAFLFYNAYARVLGFVVRKDKTRKSNIDGSLLFRRFCCSKEGYRRKSSETDDSDMKQVKGGMVVKVKPRILPVTRVGCNAKLEAKKTNDGKWVVQKFIEEHNHEFDRFGDVQLLRSHKQTTEDQNEQTEKATDLGTKPKKVVHMTRENGSNDKLGLSEQRLRSRTHKKRRKKLEKGDVQALFNYFRQMQTENPSFFYAVKVDDDDQMLNCFWADARSRLDFGYFGDVIYFEMNYGVNMYGRPFTPIFGVNQHLQTVSFGSAIILHETEESYAWLLRALLRAMHGSHPVTIVTDQDDDMARAIERVLPGTHHCLSLSYIFQNTAKNLSHMYNNEENFSAEFNMCVHESQTSDDFESRWSLLLDKYELHENEWLDNIYSKRSKWVPVYLKHIFLADMMTTQRNDSIHSFFNGFLSRSLPLNEFLSFYEKTLLSNREKESYEDFKSHQTRHVLKSDLPMEKQAADIYSRSMFKEFHKEFCDSFNYVVVETETLDTNRTFMVSRWGQNRNFLVNLNSCDNDIHITCSCQNFEFMGILCMHALKVLTTTSTILIPEAYFKKRWTKRAKHGVILDKANEEIQAEYHNSVAFRYNYLCQLALNLSAKGAISLKAYQIAKANIEMKLRELEKVGEDDTIVTEFDVDPAVEVIKNFGNSKCHMTEENQTFSSVGQVALCDPPQAGTRGKLPKRIPPLSGEHQRNNKKTRSGPEPGSTLIPSLSRRIEAEPTAPCPLGEGGQETQNHTRLLNMCTNMCMYTCPAPAPPEDLNDHYHSSDAPSFGEPFAGLSCIQTTEPNIFDLNQDVTVGNSSIPNSQTSHLDLNQVNHATRPPDSWFLPSSGWIKLNFCGISKDICLGSTRRRVAGFGGTISVSDGSIIKAYAGPAGEVQPVDAEILALWNGLKILSTLPSNSVWIEGNSQHVIKWLRRESDIPWSWTPMFFEIESIMTKLALGRITHVHSEGNTMAVKLASEGLTKDSLIIWDQMPSL</sequence>
<keyword evidence="4" id="KW-0862">Zinc</keyword>
<dbReference type="PANTHER" id="PTHR31669">
    <property type="entry name" value="PROTEIN FAR1-RELATED SEQUENCE 10-RELATED"/>
    <property type="match status" value="1"/>
</dbReference>
<dbReference type="InterPro" id="IPR002156">
    <property type="entry name" value="RNaseH_domain"/>
</dbReference>
<evidence type="ECO:0000256" key="5">
    <source>
        <dbReference type="PROSITE-ProRule" id="PRU00325"/>
    </source>
</evidence>
<dbReference type="InterPro" id="IPR012337">
    <property type="entry name" value="RNaseH-like_sf"/>
</dbReference>
<evidence type="ECO:0000256" key="1">
    <source>
        <dbReference type="ARBA" id="ARBA00005889"/>
    </source>
</evidence>
<dbReference type="SUPFAM" id="SSF53098">
    <property type="entry name" value="Ribonuclease H-like"/>
    <property type="match status" value="1"/>
</dbReference>
<comment type="caution">
    <text evidence="8">The sequence shown here is derived from an EMBL/GenBank/DDBJ whole genome shotgun (WGS) entry which is preliminary data.</text>
</comment>
<comment type="similarity">
    <text evidence="1">Belongs to the FHY3/FAR1 family.</text>
</comment>
<proteinExistence type="inferred from homology"/>
<dbReference type="PROSITE" id="PS50966">
    <property type="entry name" value="ZF_SWIM"/>
    <property type="match status" value="1"/>
</dbReference>
<dbReference type="Gene3D" id="3.30.420.10">
    <property type="entry name" value="Ribonuclease H-like superfamily/Ribonuclease H"/>
    <property type="match status" value="1"/>
</dbReference>
<dbReference type="GO" id="GO:0008270">
    <property type="term" value="F:zinc ion binding"/>
    <property type="evidence" value="ECO:0007669"/>
    <property type="project" value="UniProtKB-KW"/>
</dbReference>
<feature type="region of interest" description="Disordered" evidence="6">
    <location>
        <begin position="909"/>
        <end position="953"/>
    </location>
</feature>
<dbReference type="CDD" id="cd06222">
    <property type="entry name" value="RNase_H_like"/>
    <property type="match status" value="1"/>
</dbReference>
<evidence type="ECO:0000256" key="3">
    <source>
        <dbReference type="ARBA" id="ARBA00022771"/>
    </source>
</evidence>
<keyword evidence="9" id="KW-1185">Reference proteome</keyword>
<evidence type="ECO:0000256" key="2">
    <source>
        <dbReference type="ARBA" id="ARBA00022723"/>
    </source>
</evidence>
<evidence type="ECO:0000313" key="9">
    <source>
        <dbReference type="Proteomes" id="UP001419268"/>
    </source>
</evidence>
<dbReference type="Pfam" id="PF03101">
    <property type="entry name" value="FAR1"/>
    <property type="match status" value="2"/>
</dbReference>
<feature type="region of interest" description="Disordered" evidence="6">
    <location>
        <begin position="354"/>
        <end position="375"/>
    </location>
</feature>
<keyword evidence="2" id="KW-0479">Metal-binding</keyword>
<evidence type="ECO:0000259" key="7">
    <source>
        <dbReference type="PROSITE" id="PS50966"/>
    </source>
</evidence>
<evidence type="ECO:0000256" key="6">
    <source>
        <dbReference type="SAM" id="MobiDB-lite"/>
    </source>
</evidence>
<keyword evidence="3 5" id="KW-0863">Zinc-finger</keyword>
<dbReference type="GO" id="GO:0003676">
    <property type="term" value="F:nucleic acid binding"/>
    <property type="evidence" value="ECO:0007669"/>
    <property type="project" value="InterPro"/>
</dbReference>
<dbReference type="PANTHER" id="PTHR31669:SF179">
    <property type="entry name" value="PROTEIN FAR1-RELATED SEQUENCE 5"/>
    <property type="match status" value="1"/>
</dbReference>
<dbReference type="Pfam" id="PF10551">
    <property type="entry name" value="MULE"/>
    <property type="match status" value="1"/>
</dbReference>
<dbReference type="InterPro" id="IPR007527">
    <property type="entry name" value="Znf_SWIM"/>
</dbReference>
<organism evidence="8 9">
    <name type="scientific">Stephania cephalantha</name>
    <dbReference type="NCBI Taxonomy" id="152367"/>
    <lineage>
        <taxon>Eukaryota</taxon>
        <taxon>Viridiplantae</taxon>
        <taxon>Streptophyta</taxon>
        <taxon>Embryophyta</taxon>
        <taxon>Tracheophyta</taxon>
        <taxon>Spermatophyta</taxon>
        <taxon>Magnoliopsida</taxon>
        <taxon>Ranunculales</taxon>
        <taxon>Menispermaceae</taxon>
        <taxon>Menispermoideae</taxon>
        <taxon>Cissampelideae</taxon>
        <taxon>Stephania</taxon>
    </lineage>
</organism>
<dbReference type="GO" id="GO:0004523">
    <property type="term" value="F:RNA-DNA hybrid ribonuclease activity"/>
    <property type="evidence" value="ECO:0007669"/>
    <property type="project" value="InterPro"/>
</dbReference>
<dbReference type="GO" id="GO:0006355">
    <property type="term" value="P:regulation of DNA-templated transcription"/>
    <property type="evidence" value="ECO:0007669"/>
    <property type="project" value="InterPro"/>
</dbReference>
<dbReference type="InterPro" id="IPR018289">
    <property type="entry name" value="MULE_transposase_dom"/>
</dbReference>
<gene>
    <name evidence="8" type="ORF">Scep_000428</name>
</gene>
<dbReference type="SMART" id="SM00575">
    <property type="entry name" value="ZnF_PMZ"/>
    <property type="match status" value="1"/>
</dbReference>
<dbReference type="InterPro" id="IPR006564">
    <property type="entry name" value="Znf_PMZ"/>
</dbReference>
<dbReference type="InterPro" id="IPR031052">
    <property type="entry name" value="FHY3/FAR1"/>
</dbReference>
<accession>A0AAP0L626</accession>